<dbReference type="InterPro" id="IPR036388">
    <property type="entry name" value="WH-like_DNA-bd_sf"/>
</dbReference>
<keyword evidence="5" id="KW-0804">Transcription</keyword>
<evidence type="ECO:0000256" key="7">
    <source>
        <dbReference type="PROSITE-ProRule" id="PRU01091"/>
    </source>
</evidence>
<evidence type="ECO:0000259" key="9">
    <source>
        <dbReference type="PROSITE" id="PS51755"/>
    </source>
</evidence>
<dbReference type="Gene3D" id="1.10.10.10">
    <property type="entry name" value="Winged helix-like DNA-binding domain superfamily/Winged helix DNA-binding domain"/>
    <property type="match status" value="1"/>
</dbReference>
<dbReference type="Pfam" id="PF00486">
    <property type="entry name" value="Trans_reg_C"/>
    <property type="match status" value="1"/>
</dbReference>
<dbReference type="PROSITE" id="PS50110">
    <property type="entry name" value="RESPONSE_REGULATORY"/>
    <property type="match status" value="1"/>
</dbReference>
<evidence type="ECO:0000256" key="3">
    <source>
        <dbReference type="ARBA" id="ARBA00023015"/>
    </source>
</evidence>
<dbReference type="SMART" id="SM00862">
    <property type="entry name" value="Trans_reg_C"/>
    <property type="match status" value="1"/>
</dbReference>
<proteinExistence type="predicted"/>
<dbReference type="PANTHER" id="PTHR48111">
    <property type="entry name" value="REGULATOR OF RPOS"/>
    <property type="match status" value="1"/>
</dbReference>
<dbReference type="InterPro" id="IPR011006">
    <property type="entry name" value="CheY-like_superfamily"/>
</dbReference>
<comment type="caution">
    <text evidence="10">The sequence shown here is derived from an EMBL/GenBank/DDBJ whole genome shotgun (WGS) entry which is preliminary data.</text>
</comment>
<protein>
    <submittedName>
        <fullName evidence="10">DNA-binding response regulator</fullName>
    </submittedName>
</protein>
<feature type="DNA-binding region" description="OmpR/PhoB-type" evidence="7">
    <location>
        <begin position="132"/>
        <end position="231"/>
    </location>
</feature>
<evidence type="ECO:0000313" key="10">
    <source>
        <dbReference type="EMBL" id="PSF39524.1"/>
    </source>
</evidence>
<sequence length="236" mass="26783">MIAVACAKILIVEDDSAIRNLIMRFLGQKSYQVQGAADGKSALAIFEQFSPDLVILDVNLPDTLGYDLCEKMQSLTNVYILMLTSRTDLDDKRKGFLRGADDYITKPFDLEELTLRIQAILKRRRVVSSFEEKPLKFMNIIIDPISREVIIQGSTIALTSLEFDLLHCLAQEPGRVWSRAELIQKVWDYNYLGDHRVVDVHIGQIRKKIEANVDSPSIIQTIRGVGYKFIDVPLVV</sequence>
<dbReference type="Gene3D" id="3.40.50.2300">
    <property type="match status" value="1"/>
</dbReference>
<dbReference type="AlphaFoldDB" id="A0A2T1M3V4"/>
<keyword evidence="4 7" id="KW-0238">DNA-binding</keyword>
<dbReference type="Gene3D" id="6.10.250.690">
    <property type="match status" value="1"/>
</dbReference>
<dbReference type="GO" id="GO:0000156">
    <property type="term" value="F:phosphorelay response regulator activity"/>
    <property type="evidence" value="ECO:0007669"/>
    <property type="project" value="TreeGrafter"/>
</dbReference>
<evidence type="ECO:0000256" key="2">
    <source>
        <dbReference type="ARBA" id="ARBA00023012"/>
    </source>
</evidence>
<reference evidence="10 11" key="1">
    <citation type="submission" date="2018-03" db="EMBL/GenBank/DDBJ databases">
        <title>The ancient ancestry and fast evolution of plastids.</title>
        <authorList>
            <person name="Moore K.R."/>
            <person name="Magnabosco C."/>
            <person name="Momper L."/>
            <person name="Gold D.A."/>
            <person name="Bosak T."/>
            <person name="Fournier G.P."/>
        </authorList>
    </citation>
    <scope>NUCLEOTIDE SEQUENCE [LARGE SCALE GENOMIC DNA]</scope>
    <source>
        <strain evidence="10 11">CCALA 016</strain>
    </source>
</reference>
<evidence type="ECO:0000256" key="5">
    <source>
        <dbReference type="ARBA" id="ARBA00023163"/>
    </source>
</evidence>
<evidence type="ECO:0000259" key="8">
    <source>
        <dbReference type="PROSITE" id="PS50110"/>
    </source>
</evidence>
<dbReference type="InterPro" id="IPR001789">
    <property type="entry name" value="Sig_transdc_resp-reg_receiver"/>
</dbReference>
<dbReference type="SMART" id="SM00448">
    <property type="entry name" value="REC"/>
    <property type="match status" value="1"/>
</dbReference>
<gene>
    <name evidence="10" type="ORF">C7H19_01670</name>
</gene>
<evidence type="ECO:0000256" key="1">
    <source>
        <dbReference type="ARBA" id="ARBA00022553"/>
    </source>
</evidence>
<dbReference type="RefSeq" id="WP_106455144.1">
    <property type="nucleotide sequence ID" value="NZ_PXOH01000001.1"/>
</dbReference>
<dbReference type="GO" id="GO:0006355">
    <property type="term" value="P:regulation of DNA-templated transcription"/>
    <property type="evidence" value="ECO:0007669"/>
    <property type="project" value="InterPro"/>
</dbReference>
<organism evidence="10 11">
    <name type="scientific">Aphanothece hegewaldii CCALA 016</name>
    <dbReference type="NCBI Taxonomy" id="2107694"/>
    <lineage>
        <taxon>Bacteria</taxon>
        <taxon>Bacillati</taxon>
        <taxon>Cyanobacteriota</taxon>
        <taxon>Cyanophyceae</taxon>
        <taxon>Oscillatoriophycideae</taxon>
        <taxon>Chroococcales</taxon>
        <taxon>Aphanothecaceae</taxon>
        <taxon>Aphanothece</taxon>
    </lineage>
</organism>
<keyword evidence="3" id="KW-0805">Transcription regulation</keyword>
<dbReference type="GO" id="GO:0005829">
    <property type="term" value="C:cytosol"/>
    <property type="evidence" value="ECO:0007669"/>
    <property type="project" value="TreeGrafter"/>
</dbReference>
<keyword evidence="2" id="KW-0902">Two-component regulatory system</keyword>
<feature type="domain" description="Response regulatory" evidence="8">
    <location>
        <begin position="8"/>
        <end position="121"/>
    </location>
</feature>
<dbReference type="PROSITE" id="PS51755">
    <property type="entry name" value="OMPR_PHOB"/>
    <property type="match status" value="1"/>
</dbReference>
<dbReference type="InterPro" id="IPR039420">
    <property type="entry name" value="WalR-like"/>
</dbReference>
<keyword evidence="1 6" id="KW-0597">Phosphoprotein</keyword>
<evidence type="ECO:0000256" key="6">
    <source>
        <dbReference type="PROSITE-ProRule" id="PRU00169"/>
    </source>
</evidence>
<dbReference type="PANTHER" id="PTHR48111:SF1">
    <property type="entry name" value="TWO-COMPONENT RESPONSE REGULATOR ORR33"/>
    <property type="match status" value="1"/>
</dbReference>
<dbReference type="FunFam" id="1.10.10.10:FF:000018">
    <property type="entry name" value="DNA-binding response regulator ResD"/>
    <property type="match status" value="1"/>
</dbReference>
<evidence type="ECO:0000313" key="11">
    <source>
        <dbReference type="Proteomes" id="UP000239001"/>
    </source>
</evidence>
<keyword evidence="11" id="KW-1185">Reference proteome</keyword>
<dbReference type="Proteomes" id="UP000239001">
    <property type="component" value="Unassembled WGS sequence"/>
</dbReference>
<dbReference type="Pfam" id="PF00072">
    <property type="entry name" value="Response_reg"/>
    <property type="match status" value="1"/>
</dbReference>
<feature type="modified residue" description="4-aspartylphosphate" evidence="6">
    <location>
        <position position="57"/>
    </location>
</feature>
<dbReference type="GO" id="GO:0032993">
    <property type="term" value="C:protein-DNA complex"/>
    <property type="evidence" value="ECO:0007669"/>
    <property type="project" value="TreeGrafter"/>
</dbReference>
<dbReference type="OrthoDB" id="581322at2"/>
<feature type="domain" description="OmpR/PhoB-type" evidence="9">
    <location>
        <begin position="132"/>
        <end position="231"/>
    </location>
</feature>
<dbReference type="EMBL" id="PXOH01000001">
    <property type="protein sequence ID" value="PSF39524.1"/>
    <property type="molecule type" value="Genomic_DNA"/>
</dbReference>
<dbReference type="CDD" id="cd00383">
    <property type="entry name" value="trans_reg_C"/>
    <property type="match status" value="1"/>
</dbReference>
<dbReference type="InterPro" id="IPR001867">
    <property type="entry name" value="OmpR/PhoB-type_DNA-bd"/>
</dbReference>
<name>A0A2T1M3V4_9CHRO</name>
<reference evidence="10 11" key="2">
    <citation type="submission" date="2018-03" db="EMBL/GenBank/DDBJ databases">
        <authorList>
            <person name="Keele B.F."/>
        </authorList>
    </citation>
    <scope>NUCLEOTIDE SEQUENCE [LARGE SCALE GENOMIC DNA]</scope>
    <source>
        <strain evidence="10 11">CCALA 016</strain>
    </source>
</reference>
<evidence type="ECO:0000256" key="4">
    <source>
        <dbReference type="ARBA" id="ARBA00023125"/>
    </source>
</evidence>
<accession>A0A2T1M3V4</accession>
<dbReference type="GO" id="GO:0000976">
    <property type="term" value="F:transcription cis-regulatory region binding"/>
    <property type="evidence" value="ECO:0007669"/>
    <property type="project" value="TreeGrafter"/>
</dbReference>
<dbReference type="SUPFAM" id="SSF52172">
    <property type="entry name" value="CheY-like"/>
    <property type="match status" value="1"/>
</dbReference>
<dbReference type="CDD" id="cd17574">
    <property type="entry name" value="REC_OmpR"/>
    <property type="match status" value="1"/>
</dbReference>